<sequence length="387" mass="42565">MPSAPGILHTYHPARNLNLFEHTPYPPNTSPSSVPPPKHILLFIGGLYDNYLIPSYTADLAALFPLHSAQTWRVIHIQLSSAGRAFGTLDIDRDIEEFAGAIDFIHRSLYHDTNNGGAVDIVLMGHSTGCQDVMRYLTAPNPINNRKALRPVIQGAILQAPVSDRDAMNHSIQEGPEVARAYERAMQIVKNTKESEYRDVLLPLSISRQLFGPAPLSIARFLSLASPESPGVPSVEDFFSSDASEERLRGTFGRIGRNGLLRHSGVSVGGTQSVLVLMSDSDEHVKVDQKKMLQRWKGIMSEDTGGTIHGDSAVILNALHDASGDDWPSQEARLVVLRRKVLQYLRDVVGDVGNDAMDVWHRDGDRVMALKSGDGRRVEDMVGVLKL</sequence>
<accession>A0AAN8EW91</accession>
<dbReference type="AlphaFoldDB" id="A0AAN8EW91"/>
<organism evidence="1 2">
    <name type="scientific">Knufia fluminis</name>
    <dbReference type="NCBI Taxonomy" id="191047"/>
    <lineage>
        <taxon>Eukaryota</taxon>
        <taxon>Fungi</taxon>
        <taxon>Dikarya</taxon>
        <taxon>Ascomycota</taxon>
        <taxon>Pezizomycotina</taxon>
        <taxon>Eurotiomycetes</taxon>
        <taxon>Chaetothyriomycetidae</taxon>
        <taxon>Chaetothyriales</taxon>
        <taxon>Trichomeriaceae</taxon>
        <taxon>Knufia</taxon>
    </lineage>
</organism>
<proteinExistence type="predicted"/>
<reference evidence="1 2" key="1">
    <citation type="submission" date="2022-12" db="EMBL/GenBank/DDBJ databases">
        <title>Genomic features and morphological characterization of a novel Knufia sp. strain isolated from spacecraft assembly facility.</title>
        <authorList>
            <person name="Teixeira M."/>
            <person name="Chander A.M."/>
            <person name="Stajich J.E."/>
            <person name="Venkateswaran K."/>
        </authorList>
    </citation>
    <scope>NUCLEOTIDE SEQUENCE [LARGE SCALE GENOMIC DNA]</scope>
    <source>
        <strain evidence="1 2">FJI-L2-BK-P2</strain>
    </source>
</reference>
<keyword evidence="2" id="KW-1185">Reference proteome</keyword>
<dbReference type="Gene3D" id="3.40.50.1820">
    <property type="entry name" value="alpha/beta hydrolase"/>
    <property type="match status" value="1"/>
</dbReference>
<dbReference type="Pfam" id="PF08538">
    <property type="entry name" value="DUF1749"/>
    <property type="match status" value="1"/>
</dbReference>
<evidence type="ECO:0008006" key="3">
    <source>
        <dbReference type="Google" id="ProtNLM"/>
    </source>
</evidence>
<comment type="caution">
    <text evidence="1">The sequence shown here is derived from an EMBL/GenBank/DDBJ whole genome shotgun (WGS) entry which is preliminary data.</text>
</comment>
<protein>
    <recommendedName>
        <fullName evidence="3">DUF1749-domain-containing protein</fullName>
    </recommendedName>
</protein>
<evidence type="ECO:0000313" key="1">
    <source>
        <dbReference type="EMBL" id="KAK5953563.1"/>
    </source>
</evidence>
<dbReference type="InterPro" id="IPR013744">
    <property type="entry name" value="SidJ"/>
</dbReference>
<dbReference type="SUPFAM" id="SSF53474">
    <property type="entry name" value="alpha/beta-Hydrolases"/>
    <property type="match status" value="1"/>
</dbReference>
<name>A0AAN8EW91_9EURO</name>
<dbReference type="PANTHER" id="PTHR31591">
    <property type="entry name" value="UPF0613 PROTEIN PB24D3.06C"/>
    <property type="match status" value="1"/>
</dbReference>
<dbReference type="Proteomes" id="UP001316803">
    <property type="component" value="Unassembled WGS sequence"/>
</dbReference>
<dbReference type="InterPro" id="IPR029058">
    <property type="entry name" value="AB_hydrolase_fold"/>
</dbReference>
<evidence type="ECO:0000313" key="2">
    <source>
        <dbReference type="Proteomes" id="UP001316803"/>
    </source>
</evidence>
<dbReference type="EMBL" id="JAKLMC020000011">
    <property type="protein sequence ID" value="KAK5953563.1"/>
    <property type="molecule type" value="Genomic_DNA"/>
</dbReference>
<dbReference type="PANTHER" id="PTHR31591:SF1">
    <property type="entry name" value="UPF0613 PROTEIN PB24D3.06C"/>
    <property type="match status" value="1"/>
</dbReference>
<gene>
    <name evidence="1" type="ORF">OHC33_005507</name>
</gene>